<proteinExistence type="predicted"/>
<organism evidence="1">
    <name type="scientific">mine drainage metagenome</name>
    <dbReference type="NCBI Taxonomy" id="410659"/>
    <lineage>
        <taxon>unclassified sequences</taxon>
        <taxon>metagenomes</taxon>
        <taxon>ecological metagenomes</taxon>
    </lineage>
</organism>
<dbReference type="AlphaFoldDB" id="A0A1J5R287"/>
<gene>
    <name evidence="1" type="ORF">GALL_321020</name>
</gene>
<dbReference type="EMBL" id="MLJW01000503">
    <property type="protein sequence ID" value="OIQ86060.1"/>
    <property type="molecule type" value="Genomic_DNA"/>
</dbReference>
<reference evidence="1" key="1">
    <citation type="submission" date="2016-10" db="EMBL/GenBank/DDBJ databases">
        <title>Sequence of Gallionella enrichment culture.</title>
        <authorList>
            <person name="Poehlein A."/>
            <person name="Muehling M."/>
            <person name="Daniel R."/>
        </authorList>
    </citation>
    <scope>NUCLEOTIDE SEQUENCE</scope>
</reference>
<protein>
    <submittedName>
        <fullName evidence="1">Uncharacterized protein</fullName>
    </submittedName>
</protein>
<name>A0A1J5R287_9ZZZZ</name>
<comment type="caution">
    <text evidence="1">The sequence shown here is derived from an EMBL/GenBank/DDBJ whole genome shotgun (WGS) entry which is preliminary data.</text>
</comment>
<sequence length="78" mass="7440">MNESAAARPVDEGPAGDTFVVDLAGSSHLATTTGGASMLSLVTGGRTFAHAAPAAGAAAGFTGPDGWPAPPHGLLAPS</sequence>
<evidence type="ECO:0000313" key="1">
    <source>
        <dbReference type="EMBL" id="OIQ86060.1"/>
    </source>
</evidence>
<accession>A0A1J5R287</accession>